<dbReference type="Proteomes" id="UP000001064">
    <property type="component" value="Unassembled WGS sequence"/>
</dbReference>
<proteinExistence type="predicted"/>
<protein>
    <submittedName>
        <fullName evidence="2">Uncharacterized protein</fullName>
    </submittedName>
</protein>
<keyword evidence="3" id="KW-1185">Reference proteome</keyword>
<organism evidence="2 3">
    <name type="scientific">Dictyostelium purpureum</name>
    <name type="common">Slime mold</name>
    <dbReference type="NCBI Taxonomy" id="5786"/>
    <lineage>
        <taxon>Eukaryota</taxon>
        <taxon>Amoebozoa</taxon>
        <taxon>Evosea</taxon>
        <taxon>Eumycetozoa</taxon>
        <taxon>Dictyostelia</taxon>
        <taxon>Dictyosteliales</taxon>
        <taxon>Dictyosteliaceae</taxon>
        <taxon>Dictyostelium</taxon>
    </lineage>
</organism>
<dbReference type="GeneID" id="10504758"/>
<evidence type="ECO:0000256" key="1">
    <source>
        <dbReference type="SAM" id="MobiDB-lite"/>
    </source>
</evidence>
<dbReference type="VEuPathDB" id="AmoebaDB:DICPUDRAFT_154888"/>
<dbReference type="EMBL" id="GL871159">
    <property type="protein sequence ID" value="EGC33073.1"/>
    <property type="molecule type" value="Genomic_DNA"/>
</dbReference>
<dbReference type="InParanoid" id="F0ZSJ2"/>
<gene>
    <name evidence="2" type="ORF">DICPUDRAFT_154888</name>
</gene>
<dbReference type="KEGG" id="dpp:DICPUDRAFT_154888"/>
<dbReference type="RefSeq" id="XP_003290386.1">
    <property type="nucleotide sequence ID" value="XM_003290338.1"/>
</dbReference>
<feature type="compositionally biased region" description="Low complexity" evidence="1">
    <location>
        <begin position="121"/>
        <end position="138"/>
    </location>
</feature>
<feature type="non-terminal residue" evidence="2">
    <location>
        <position position="1"/>
    </location>
</feature>
<evidence type="ECO:0000313" key="3">
    <source>
        <dbReference type="Proteomes" id="UP000001064"/>
    </source>
</evidence>
<evidence type="ECO:0000313" key="2">
    <source>
        <dbReference type="EMBL" id="EGC33073.1"/>
    </source>
</evidence>
<name>F0ZSJ2_DICPU</name>
<reference evidence="3" key="1">
    <citation type="journal article" date="2011" name="Genome Biol.">
        <title>Comparative genomics of the social amoebae Dictyostelium discoideum and Dictyostelium purpureum.</title>
        <authorList>
            <consortium name="US DOE Joint Genome Institute (JGI-PGF)"/>
            <person name="Sucgang R."/>
            <person name="Kuo A."/>
            <person name="Tian X."/>
            <person name="Salerno W."/>
            <person name="Parikh A."/>
            <person name="Feasley C.L."/>
            <person name="Dalin E."/>
            <person name="Tu H."/>
            <person name="Huang E."/>
            <person name="Barry K."/>
            <person name="Lindquist E."/>
            <person name="Shapiro H."/>
            <person name="Bruce D."/>
            <person name="Schmutz J."/>
            <person name="Salamov A."/>
            <person name="Fey P."/>
            <person name="Gaudet P."/>
            <person name="Anjard C."/>
            <person name="Babu M.M."/>
            <person name="Basu S."/>
            <person name="Bushmanova Y."/>
            <person name="van der Wel H."/>
            <person name="Katoh-Kurasawa M."/>
            <person name="Dinh C."/>
            <person name="Coutinho P.M."/>
            <person name="Saito T."/>
            <person name="Elias M."/>
            <person name="Schaap P."/>
            <person name="Kay R.R."/>
            <person name="Henrissat B."/>
            <person name="Eichinger L."/>
            <person name="Rivero F."/>
            <person name="Putnam N.H."/>
            <person name="West C.M."/>
            <person name="Loomis W.F."/>
            <person name="Chisholm R.L."/>
            <person name="Shaulsky G."/>
            <person name="Strassmann J.E."/>
            <person name="Queller D.C."/>
            <person name="Kuspa A."/>
            <person name="Grigoriev I.V."/>
        </authorList>
    </citation>
    <scope>NUCLEOTIDE SEQUENCE [LARGE SCALE GENOMIC DNA]</scope>
    <source>
        <strain evidence="3">QSDP1</strain>
    </source>
</reference>
<accession>F0ZSJ2</accession>
<dbReference type="AlphaFoldDB" id="F0ZSJ2"/>
<feature type="region of interest" description="Disordered" evidence="1">
    <location>
        <begin position="66"/>
        <end position="141"/>
    </location>
</feature>
<sequence length="215" mass="24087">SQSRRNSNSFKVFQSRVKFKSIEKNWQLWNYDASSFCWHLPPFFQLYKCKLIIRLTNGSTSISTGIIEGNSSDWKDSSDALEDSSRGSSGDQIIPQHRQPETIPQKTKSKFPKVILKSQKSFGDSPRSSGSQSPSSASVRENDQITILQDKFSKQFFNTGHDTPVAVASSSSKYNVGSSNAGANSSPIISLNTSEEINGYRIIKEIEHEFESYRI</sequence>